<dbReference type="STRING" id="215250.A0A316Z011"/>
<evidence type="ECO:0000259" key="1">
    <source>
        <dbReference type="Pfam" id="PF01738"/>
    </source>
</evidence>
<accession>A0A316Z011</accession>
<dbReference type="GO" id="GO:0016787">
    <property type="term" value="F:hydrolase activity"/>
    <property type="evidence" value="ECO:0007669"/>
    <property type="project" value="UniProtKB-KW"/>
</dbReference>
<gene>
    <name evidence="2" type="ORF">FA10DRAFT_283060</name>
</gene>
<dbReference type="OrthoDB" id="17560at2759"/>
<evidence type="ECO:0000313" key="3">
    <source>
        <dbReference type="Proteomes" id="UP000245768"/>
    </source>
</evidence>
<dbReference type="InterPro" id="IPR029058">
    <property type="entry name" value="AB_hydrolase_fold"/>
</dbReference>
<sequence>MSAPICVHCVTGDRIPGEPRGKIEKIGPFETYIATPKEPREDAKTHAIVSFTDVFGLGLVNNKIYADLLADDSGITVYVPDLFNGKPLSSADIKLPQSTKEAESQSYFSKISEGLKLITVLPWIARNWPTGKHANSEKFIEALRKDKSAEKIGAIGFCYGANICVHLDSTSKTNASVLNHPSLLSFDQYKTLKSPTLFNCAETDTQFTPKLRGQVQKFLDDEKSAPAHDFKVFDNTFHGFACRPNFADEQVRKGFEEALGRTSWWFKSHL</sequence>
<protein>
    <submittedName>
        <fullName evidence="2">Alpha/beta-hydrolase</fullName>
    </submittedName>
</protein>
<keyword evidence="2" id="KW-0378">Hydrolase</keyword>
<dbReference type="Gene3D" id="3.40.50.1820">
    <property type="entry name" value="alpha/beta hydrolase"/>
    <property type="match status" value="1"/>
</dbReference>
<dbReference type="Proteomes" id="UP000245768">
    <property type="component" value="Unassembled WGS sequence"/>
</dbReference>
<dbReference type="EMBL" id="KZ819634">
    <property type="protein sequence ID" value="PWN93415.1"/>
    <property type="molecule type" value="Genomic_DNA"/>
</dbReference>
<dbReference type="RefSeq" id="XP_025380613.1">
    <property type="nucleotide sequence ID" value="XM_025523816.1"/>
</dbReference>
<keyword evidence="3" id="KW-1185">Reference proteome</keyword>
<dbReference type="AlphaFoldDB" id="A0A316Z011"/>
<proteinExistence type="predicted"/>
<dbReference type="Pfam" id="PF01738">
    <property type="entry name" value="DLH"/>
    <property type="match status" value="1"/>
</dbReference>
<dbReference type="FunCoup" id="A0A316Z011">
    <property type="interactions" value="18"/>
</dbReference>
<evidence type="ECO:0000313" key="2">
    <source>
        <dbReference type="EMBL" id="PWN93415.1"/>
    </source>
</evidence>
<reference evidence="2 3" key="1">
    <citation type="journal article" date="2018" name="Mol. Biol. Evol.">
        <title>Broad Genomic Sampling Reveals a Smut Pathogenic Ancestry of the Fungal Clade Ustilaginomycotina.</title>
        <authorList>
            <person name="Kijpornyongpan T."/>
            <person name="Mondo S.J."/>
            <person name="Barry K."/>
            <person name="Sandor L."/>
            <person name="Lee J."/>
            <person name="Lipzen A."/>
            <person name="Pangilinan J."/>
            <person name="LaButti K."/>
            <person name="Hainaut M."/>
            <person name="Henrissat B."/>
            <person name="Grigoriev I.V."/>
            <person name="Spatafora J.W."/>
            <person name="Aime M.C."/>
        </authorList>
    </citation>
    <scope>NUCLEOTIDE SEQUENCE [LARGE SCALE GENOMIC DNA]</scope>
    <source>
        <strain evidence="2 3">MCA 4198</strain>
    </source>
</reference>
<dbReference type="InParanoid" id="A0A316Z011"/>
<name>A0A316Z011_9BASI</name>
<dbReference type="PANTHER" id="PTHR17630:SF44">
    <property type="entry name" value="PROTEIN AIM2"/>
    <property type="match status" value="1"/>
</dbReference>
<dbReference type="PANTHER" id="PTHR17630">
    <property type="entry name" value="DIENELACTONE HYDROLASE"/>
    <property type="match status" value="1"/>
</dbReference>
<dbReference type="GeneID" id="37045732"/>
<organism evidence="2 3">
    <name type="scientific">Acaromyces ingoldii</name>
    <dbReference type="NCBI Taxonomy" id="215250"/>
    <lineage>
        <taxon>Eukaryota</taxon>
        <taxon>Fungi</taxon>
        <taxon>Dikarya</taxon>
        <taxon>Basidiomycota</taxon>
        <taxon>Ustilaginomycotina</taxon>
        <taxon>Exobasidiomycetes</taxon>
        <taxon>Exobasidiales</taxon>
        <taxon>Cryptobasidiaceae</taxon>
        <taxon>Acaromyces</taxon>
    </lineage>
</organism>
<dbReference type="SUPFAM" id="SSF53474">
    <property type="entry name" value="alpha/beta-Hydrolases"/>
    <property type="match status" value="1"/>
</dbReference>
<feature type="domain" description="Dienelactone hydrolase" evidence="1">
    <location>
        <begin position="29"/>
        <end position="269"/>
    </location>
</feature>
<dbReference type="InterPro" id="IPR002925">
    <property type="entry name" value="Dienelactn_hydro"/>
</dbReference>